<evidence type="ECO:0000256" key="5">
    <source>
        <dbReference type="ARBA" id="ARBA00022989"/>
    </source>
</evidence>
<feature type="transmembrane region" description="Helical" evidence="8">
    <location>
        <begin position="468"/>
        <end position="491"/>
    </location>
</feature>
<dbReference type="AlphaFoldDB" id="A0A940PMC1"/>
<reference evidence="10" key="1">
    <citation type="submission" date="2021-02" db="EMBL/GenBank/DDBJ databases">
        <title>Sequencing the genomes of 1000 actinobacteria strains.</title>
        <authorList>
            <person name="Klenk H.-P."/>
        </authorList>
    </citation>
    <scope>NUCLEOTIDE SEQUENCE</scope>
    <source>
        <strain evidence="10">DSM 22850</strain>
    </source>
</reference>
<dbReference type="Proteomes" id="UP000675163">
    <property type="component" value="Unassembled WGS sequence"/>
</dbReference>
<keyword evidence="5 8" id="KW-1133">Transmembrane helix</keyword>
<feature type="transmembrane region" description="Helical" evidence="8">
    <location>
        <begin position="331"/>
        <end position="350"/>
    </location>
</feature>
<dbReference type="GO" id="GO:0005886">
    <property type="term" value="C:plasma membrane"/>
    <property type="evidence" value="ECO:0007669"/>
    <property type="project" value="UniProtKB-SubCell"/>
</dbReference>
<dbReference type="InterPro" id="IPR020846">
    <property type="entry name" value="MFS_dom"/>
</dbReference>
<dbReference type="Gene3D" id="1.20.1250.20">
    <property type="entry name" value="MFS general substrate transporter like domains"/>
    <property type="match status" value="1"/>
</dbReference>
<dbReference type="InterPro" id="IPR011701">
    <property type="entry name" value="MFS"/>
</dbReference>
<feature type="transmembrane region" description="Helical" evidence="8">
    <location>
        <begin position="168"/>
        <end position="189"/>
    </location>
</feature>
<feature type="transmembrane region" description="Helical" evidence="8">
    <location>
        <begin position="426"/>
        <end position="448"/>
    </location>
</feature>
<keyword evidence="3" id="KW-1003">Cell membrane</keyword>
<dbReference type="Gene3D" id="1.20.1720.10">
    <property type="entry name" value="Multidrug resistance protein D"/>
    <property type="match status" value="1"/>
</dbReference>
<evidence type="ECO:0000256" key="1">
    <source>
        <dbReference type="ARBA" id="ARBA00004651"/>
    </source>
</evidence>
<feature type="transmembrane region" description="Helical" evidence="8">
    <location>
        <begin position="362"/>
        <end position="382"/>
    </location>
</feature>
<keyword evidence="4 8" id="KW-0812">Transmembrane</keyword>
<dbReference type="RefSeq" id="WP_209704767.1">
    <property type="nucleotide sequence ID" value="NZ_JAFIDA010000001.1"/>
</dbReference>
<keyword evidence="2" id="KW-0813">Transport</keyword>
<organism evidence="10 11">
    <name type="scientific">Leucobacter exalbidus</name>
    <dbReference type="NCBI Taxonomy" id="662960"/>
    <lineage>
        <taxon>Bacteria</taxon>
        <taxon>Bacillati</taxon>
        <taxon>Actinomycetota</taxon>
        <taxon>Actinomycetes</taxon>
        <taxon>Micrococcales</taxon>
        <taxon>Microbacteriaceae</taxon>
        <taxon>Leucobacter</taxon>
    </lineage>
</organism>
<gene>
    <name evidence="10" type="ORF">JOF28_000995</name>
</gene>
<comment type="subcellular location">
    <subcellularLocation>
        <location evidence="1">Cell membrane</location>
        <topology evidence="1">Multi-pass membrane protein</topology>
    </subcellularLocation>
</comment>
<feature type="transmembrane region" description="Helical" evidence="8">
    <location>
        <begin position="394"/>
        <end position="414"/>
    </location>
</feature>
<dbReference type="EMBL" id="JAFIDA010000001">
    <property type="protein sequence ID" value="MBP1325763.1"/>
    <property type="molecule type" value="Genomic_DNA"/>
</dbReference>
<comment type="caution">
    <text evidence="10">The sequence shown here is derived from an EMBL/GenBank/DDBJ whole genome shotgun (WGS) entry which is preliminary data.</text>
</comment>
<feature type="transmembrane region" description="Helical" evidence="8">
    <location>
        <begin position="110"/>
        <end position="127"/>
    </location>
</feature>
<name>A0A940PMC1_9MICO</name>
<dbReference type="PANTHER" id="PTHR42718:SF46">
    <property type="entry name" value="BLR6921 PROTEIN"/>
    <property type="match status" value="1"/>
</dbReference>
<accession>A0A940PMC1</accession>
<feature type="transmembrane region" description="Helical" evidence="8">
    <location>
        <begin position="139"/>
        <end position="161"/>
    </location>
</feature>
<evidence type="ECO:0000313" key="11">
    <source>
        <dbReference type="Proteomes" id="UP000675163"/>
    </source>
</evidence>
<dbReference type="InterPro" id="IPR036259">
    <property type="entry name" value="MFS_trans_sf"/>
</dbReference>
<dbReference type="SUPFAM" id="SSF103473">
    <property type="entry name" value="MFS general substrate transporter"/>
    <property type="match status" value="1"/>
</dbReference>
<feature type="transmembrane region" description="Helical" evidence="8">
    <location>
        <begin position="298"/>
        <end position="319"/>
    </location>
</feature>
<dbReference type="PROSITE" id="PS50850">
    <property type="entry name" value="MFS"/>
    <property type="match status" value="1"/>
</dbReference>
<feature type="transmembrane region" description="Helical" evidence="8">
    <location>
        <begin position="41"/>
        <end position="61"/>
    </location>
</feature>
<feature type="compositionally biased region" description="Low complexity" evidence="7">
    <location>
        <begin position="20"/>
        <end position="30"/>
    </location>
</feature>
<keyword evidence="11" id="KW-1185">Reference proteome</keyword>
<feature type="transmembrane region" description="Helical" evidence="8">
    <location>
        <begin position="231"/>
        <end position="249"/>
    </location>
</feature>
<feature type="transmembrane region" description="Helical" evidence="8">
    <location>
        <begin position="195"/>
        <end position="219"/>
    </location>
</feature>
<proteinExistence type="predicted"/>
<evidence type="ECO:0000259" key="9">
    <source>
        <dbReference type="PROSITE" id="PS50850"/>
    </source>
</evidence>
<evidence type="ECO:0000256" key="2">
    <source>
        <dbReference type="ARBA" id="ARBA00022448"/>
    </source>
</evidence>
<feature type="transmembrane region" description="Helical" evidence="8">
    <location>
        <begin position="81"/>
        <end position="98"/>
    </location>
</feature>
<protein>
    <submittedName>
        <fullName evidence="10">EmrB/QacA subfamily drug resistance transporter</fullName>
    </submittedName>
</protein>
<feature type="transmembrane region" description="Helical" evidence="8">
    <location>
        <begin position="255"/>
        <end position="277"/>
    </location>
</feature>
<evidence type="ECO:0000256" key="8">
    <source>
        <dbReference type="SAM" id="Phobius"/>
    </source>
</evidence>
<dbReference type="Pfam" id="PF07690">
    <property type="entry name" value="MFS_1"/>
    <property type="match status" value="1"/>
</dbReference>
<dbReference type="PRINTS" id="PR00173">
    <property type="entry name" value="EDTRNSPORT"/>
</dbReference>
<evidence type="ECO:0000256" key="3">
    <source>
        <dbReference type="ARBA" id="ARBA00022475"/>
    </source>
</evidence>
<evidence type="ECO:0000256" key="7">
    <source>
        <dbReference type="SAM" id="MobiDB-lite"/>
    </source>
</evidence>
<dbReference type="PANTHER" id="PTHR42718">
    <property type="entry name" value="MAJOR FACILITATOR SUPERFAMILY MULTIDRUG TRANSPORTER MFSC"/>
    <property type="match status" value="1"/>
</dbReference>
<sequence>MTLTHAPAPESGPIEIPDSAATTPTTAKPAGVSHTAHARRWWALVIIAMTQLVVVLDGTIINIALPSAQIELGLSNTERQWVVTSYVLVFGALLLLGGRIADTWGRKRSFMLGMIGFGAVSLYGGLAQNALDLLLARGLQGLFAALLAPAALALLTVAFPFGRERNIAFAVFGAVAGSGAAVGLLLGGFLTEYTSWRWCLLVNIVFVLIGVIVGAFVLSESKSEGKARLDIWGAITVTLGLGALVYGFTLAEEGWMHVDTIGFLVLGVILLAVFVLIETKVAHPLLPMRVVMHSVRAGAYFVQAVMGAVLIGSTMYLAFHLQLVLGMSPLLAGLASVVMTVITILVVPMVTKLLPVTGPRPMMVFGPFIAAVGMFWMTFITADGSYVVQVMPGLILVGLGVGVTLVPLQNLALVGVAPSDAGSASAMVNVAMQIGGSIGLSVFALAAASASLTAAENGAGDLAVQASGYSAVFLSAGIALVLAGIVSVFCVRGKKEDLLPSHG</sequence>
<keyword evidence="6 8" id="KW-0472">Membrane</keyword>
<dbReference type="CDD" id="cd17321">
    <property type="entry name" value="MFS_MMR_MDR_like"/>
    <property type="match status" value="1"/>
</dbReference>
<evidence type="ECO:0000256" key="6">
    <source>
        <dbReference type="ARBA" id="ARBA00023136"/>
    </source>
</evidence>
<evidence type="ECO:0000256" key="4">
    <source>
        <dbReference type="ARBA" id="ARBA00022692"/>
    </source>
</evidence>
<evidence type="ECO:0000313" key="10">
    <source>
        <dbReference type="EMBL" id="MBP1325763.1"/>
    </source>
</evidence>
<feature type="domain" description="Major facilitator superfamily (MFS) profile" evidence="9">
    <location>
        <begin position="43"/>
        <end position="495"/>
    </location>
</feature>
<dbReference type="GO" id="GO:0022857">
    <property type="term" value="F:transmembrane transporter activity"/>
    <property type="evidence" value="ECO:0007669"/>
    <property type="project" value="InterPro"/>
</dbReference>
<feature type="region of interest" description="Disordered" evidence="7">
    <location>
        <begin position="1"/>
        <end position="32"/>
    </location>
</feature>